<dbReference type="Proteomes" id="UP001596512">
    <property type="component" value="Unassembled WGS sequence"/>
</dbReference>
<name>A0ABW2TTP6_9PSEU</name>
<evidence type="ECO:0000313" key="1">
    <source>
        <dbReference type="EMBL" id="MFC7616714.1"/>
    </source>
</evidence>
<reference evidence="2" key="1">
    <citation type="journal article" date="2019" name="Int. J. Syst. Evol. Microbiol.">
        <title>The Global Catalogue of Microorganisms (GCM) 10K type strain sequencing project: providing services to taxonomists for standard genome sequencing and annotation.</title>
        <authorList>
            <consortium name="The Broad Institute Genomics Platform"/>
            <consortium name="The Broad Institute Genome Sequencing Center for Infectious Disease"/>
            <person name="Wu L."/>
            <person name="Ma J."/>
        </authorList>
    </citation>
    <scope>NUCLEOTIDE SEQUENCE [LARGE SCALE GENOMIC DNA]</scope>
    <source>
        <strain evidence="2">JCM 17695</strain>
    </source>
</reference>
<comment type="caution">
    <text evidence="1">The sequence shown here is derived from an EMBL/GenBank/DDBJ whole genome shotgun (WGS) entry which is preliminary data.</text>
</comment>
<sequence>MSAATALSSLLESLGDARRTLRNDPAMTAFAALVQEGVDAWEAALAAIDGGADGAAHLDVVSRLFTVDPHSTKDIHTAEDMVRLGVGTPSHRLMAGLVPVRRELAKANGPAVSLLRRAVALGKRTQSRWRGSTGREAARVDRDLKLEEVRVAVKHLVEDLRALLDTVREQSRPV</sequence>
<keyword evidence="2" id="KW-1185">Reference proteome</keyword>
<evidence type="ECO:0000313" key="2">
    <source>
        <dbReference type="Proteomes" id="UP001596512"/>
    </source>
</evidence>
<organism evidence="1 2">
    <name type="scientific">Actinokineospora soli</name>
    <dbReference type="NCBI Taxonomy" id="1048753"/>
    <lineage>
        <taxon>Bacteria</taxon>
        <taxon>Bacillati</taxon>
        <taxon>Actinomycetota</taxon>
        <taxon>Actinomycetes</taxon>
        <taxon>Pseudonocardiales</taxon>
        <taxon>Pseudonocardiaceae</taxon>
        <taxon>Actinokineospora</taxon>
    </lineage>
</organism>
<protein>
    <submittedName>
        <fullName evidence="1">Uncharacterized protein</fullName>
    </submittedName>
</protein>
<proteinExistence type="predicted"/>
<dbReference type="EMBL" id="JBHTEY010000004">
    <property type="protein sequence ID" value="MFC7616714.1"/>
    <property type="molecule type" value="Genomic_DNA"/>
</dbReference>
<gene>
    <name evidence="1" type="ORF">ACFQV2_27910</name>
</gene>
<accession>A0ABW2TTP6</accession>